<gene>
    <name evidence="1" type="ORF">MENT_LOCUS22599</name>
</gene>
<protein>
    <submittedName>
        <fullName evidence="1">Uncharacterized protein</fullName>
    </submittedName>
</protein>
<name>A0A6V7V854_MELEN</name>
<evidence type="ECO:0000313" key="2">
    <source>
        <dbReference type="Proteomes" id="UP000580250"/>
    </source>
</evidence>
<evidence type="ECO:0000313" key="1">
    <source>
        <dbReference type="EMBL" id="CAD2171153.1"/>
    </source>
</evidence>
<comment type="caution">
    <text evidence="1">The sequence shown here is derived from an EMBL/GenBank/DDBJ whole genome shotgun (WGS) entry which is preliminary data.</text>
</comment>
<dbReference type="Proteomes" id="UP000580250">
    <property type="component" value="Unassembled WGS sequence"/>
</dbReference>
<proteinExistence type="predicted"/>
<reference evidence="1 2" key="1">
    <citation type="submission" date="2020-08" db="EMBL/GenBank/DDBJ databases">
        <authorList>
            <person name="Koutsovoulos G."/>
            <person name="Danchin GJ E."/>
        </authorList>
    </citation>
    <scope>NUCLEOTIDE SEQUENCE [LARGE SCALE GENOMIC DNA]</scope>
</reference>
<sequence length="48" mass="6091">MCYYCLNIFYIYQNRVLLWIVKKWDEWRSTNYLNQIFHLKCLSRAKVI</sequence>
<accession>A0A6V7V854</accession>
<dbReference type="AlphaFoldDB" id="A0A6V7V854"/>
<organism evidence="1 2">
    <name type="scientific">Meloidogyne enterolobii</name>
    <name type="common">Root-knot nematode worm</name>
    <name type="synonym">Meloidogyne mayaguensis</name>
    <dbReference type="NCBI Taxonomy" id="390850"/>
    <lineage>
        <taxon>Eukaryota</taxon>
        <taxon>Metazoa</taxon>
        <taxon>Ecdysozoa</taxon>
        <taxon>Nematoda</taxon>
        <taxon>Chromadorea</taxon>
        <taxon>Rhabditida</taxon>
        <taxon>Tylenchina</taxon>
        <taxon>Tylenchomorpha</taxon>
        <taxon>Tylenchoidea</taxon>
        <taxon>Meloidogynidae</taxon>
        <taxon>Meloidogyninae</taxon>
        <taxon>Meloidogyne</taxon>
    </lineage>
</organism>
<dbReference type="EMBL" id="CAJEWN010000179">
    <property type="protein sequence ID" value="CAD2171153.1"/>
    <property type="molecule type" value="Genomic_DNA"/>
</dbReference>